<name>A0A853ACN5_9ACTN</name>
<dbReference type="GO" id="GO:0006355">
    <property type="term" value="P:regulation of DNA-templated transcription"/>
    <property type="evidence" value="ECO:0007669"/>
    <property type="project" value="InterPro"/>
</dbReference>
<reference evidence="1 2" key="1">
    <citation type="submission" date="2020-07" db="EMBL/GenBank/DDBJ databases">
        <title>Sequencing the genomes of 1000 actinobacteria strains.</title>
        <authorList>
            <person name="Klenk H.-P."/>
        </authorList>
    </citation>
    <scope>NUCLEOTIDE SEQUENCE [LARGE SCALE GENOMIC DNA]</scope>
    <source>
        <strain evidence="1 2">DSM 42178</strain>
    </source>
</reference>
<comment type="caution">
    <text evidence="1">The sequence shown here is derived from an EMBL/GenBank/DDBJ whole genome shotgun (WGS) entry which is preliminary data.</text>
</comment>
<keyword evidence="2" id="KW-1185">Reference proteome</keyword>
<sequence>MGRITFTLDDAVHVRVQEEARRRGMSAAAWVRERIAAYLPASPPPPAGRRVFHAMGIGGSGRSDISERMEEILAGYAEGRDILREEEERQRRGPAT</sequence>
<dbReference type="InterPro" id="IPR010985">
    <property type="entry name" value="Ribbon_hlx_hlx"/>
</dbReference>
<dbReference type="Proteomes" id="UP000567795">
    <property type="component" value="Unassembled WGS sequence"/>
</dbReference>
<accession>A0A853ACN5</accession>
<dbReference type="CDD" id="cd21631">
    <property type="entry name" value="RHH_CopG_NikR-like"/>
    <property type="match status" value="1"/>
</dbReference>
<dbReference type="RefSeq" id="WP_179816995.1">
    <property type="nucleotide sequence ID" value="NZ_JACBZD010000002.1"/>
</dbReference>
<evidence type="ECO:0000313" key="2">
    <source>
        <dbReference type="Proteomes" id="UP000567795"/>
    </source>
</evidence>
<proteinExistence type="predicted"/>
<dbReference type="AlphaFoldDB" id="A0A853ACN5"/>
<dbReference type="SUPFAM" id="SSF47598">
    <property type="entry name" value="Ribbon-helix-helix"/>
    <property type="match status" value="1"/>
</dbReference>
<organism evidence="1 2">
    <name type="scientific">Allostreptomyces psammosilenae</name>
    <dbReference type="NCBI Taxonomy" id="1892865"/>
    <lineage>
        <taxon>Bacteria</taxon>
        <taxon>Bacillati</taxon>
        <taxon>Actinomycetota</taxon>
        <taxon>Actinomycetes</taxon>
        <taxon>Kitasatosporales</taxon>
        <taxon>Streptomycetaceae</taxon>
        <taxon>Allostreptomyces</taxon>
    </lineage>
</organism>
<protein>
    <recommendedName>
        <fullName evidence="3">Ribbon-helix-helix protein CopG domain-containing protein</fullName>
    </recommendedName>
</protein>
<evidence type="ECO:0008006" key="3">
    <source>
        <dbReference type="Google" id="ProtNLM"/>
    </source>
</evidence>
<dbReference type="EMBL" id="JACBZD010000002">
    <property type="protein sequence ID" value="NYI08122.1"/>
    <property type="molecule type" value="Genomic_DNA"/>
</dbReference>
<evidence type="ECO:0000313" key="1">
    <source>
        <dbReference type="EMBL" id="NYI08122.1"/>
    </source>
</evidence>
<gene>
    <name evidence="1" type="ORF">FHU37_005151</name>
</gene>